<organism evidence="1 2">
    <name type="scientific">Rosa chinensis</name>
    <name type="common">China rose</name>
    <dbReference type="NCBI Taxonomy" id="74649"/>
    <lineage>
        <taxon>Eukaryota</taxon>
        <taxon>Viridiplantae</taxon>
        <taxon>Streptophyta</taxon>
        <taxon>Embryophyta</taxon>
        <taxon>Tracheophyta</taxon>
        <taxon>Spermatophyta</taxon>
        <taxon>Magnoliopsida</taxon>
        <taxon>eudicotyledons</taxon>
        <taxon>Gunneridae</taxon>
        <taxon>Pentapetalae</taxon>
        <taxon>rosids</taxon>
        <taxon>fabids</taxon>
        <taxon>Rosales</taxon>
        <taxon>Rosaceae</taxon>
        <taxon>Rosoideae</taxon>
        <taxon>Rosoideae incertae sedis</taxon>
        <taxon>Rosa</taxon>
    </lineage>
</organism>
<proteinExistence type="predicted"/>
<evidence type="ECO:0000313" key="2">
    <source>
        <dbReference type="Proteomes" id="UP000238479"/>
    </source>
</evidence>
<accession>A0A2P6RA74</accession>
<protein>
    <submittedName>
        <fullName evidence="1">Uncharacterized protein</fullName>
    </submittedName>
</protein>
<dbReference type="Gramene" id="PRQ43330">
    <property type="protein sequence ID" value="PRQ43330"/>
    <property type="gene ID" value="RchiOBHm_Chr3g0467321"/>
</dbReference>
<name>A0A2P6RA74_ROSCH</name>
<dbReference type="AlphaFoldDB" id="A0A2P6RA74"/>
<evidence type="ECO:0000313" key="1">
    <source>
        <dbReference type="EMBL" id="PRQ43330.1"/>
    </source>
</evidence>
<keyword evidence="2" id="KW-1185">Reference proteome</keyword>
<comment type="caution">
    <text evidence="1">The sequence shown here is derived from an EMBL/GenBank/DDBJ whole genome shotgun (WGS) entry which is preliminary data.</text>
</comment>
<reference evidence="1 2" key="1">
    <citation type="journal article" date="2018" name="Nat. Genet.">
        <title>The Rosa genome provides new insights in the design of modern roses.</title>
        <authorList>
            <person name="Bendahmane M."/>
        </authorList>
    </citation>
    <scope>NUCLEOTIDE SEQUENCE [LARGE SCALE GENOMIC DNA]</scope>
    <source>
        <strain evidence="2">cv. Old Blush</strain>
    </source>
</reference>
<dbReference type="EMBL" id="PDCK01000041">
    <property type="protein sequence ID" value="PRQ43330.1"/>
    <property type="molecule type" value="Genomic_DNA"/>
</dbReference>
<gene>
    <name evidence="1" type="ORF">RchiOBHm_Chr3g0467321</name>
</gene>
<dbReference type="Proteomes" id="UP000238479">
    <property type="component" value="Chromosome 3"/>
</dbReference>
<sequence>MLAAMPKMILIEVILTTGEKISSKSIPSFCPKPFTTKRALNFVNCSFSSLFNLNTHLFLSAFLPLGSSTNS</sequence>